<dbReference type="GO" id="GO:0016567">
    <property type="term" value="P:protein ubiquitination"/>
    <property type="evidence" value="ECO:0007669"/>
    <property type="project" value="InterPro"/>
</dbReference>
<dbReference type="InterPro" id="IPR002867">
    <property type="entry name" value="IBR_dom"/>
</dbReference>
<name>A0A813YL82_ADIRI</name>
<evidence type="ECO:0000256" key="2">
    <source>
        <dbReference type="ARBA" id="ARBA00012251"/>
    </source>
</evidence>
<evidence type="ECO:0000256" key="8">
    <source>
        <dbReference type="ARBA" id="ARBA00022833"/>
    </source>
</evidence>
<dbReference type="Gene3D" id="3.30.40.10">
    <property type="entry name" value="Zinc/RING finger domain, C3HC4 (zinc finger)"/>
    <property type="match status" value="1"/>
</dbReference>
<sequence length="535" mass="60378">MMAEPDSILENNIVSDPCALRDPIPSTTELVEEQIPITTTDNDPIRVHRMLLDSLMSATPTDGTTDYHGIMRNVRSELISRVSFIDHRRRLRDTDDDSFDDTDDNETITLKSACSLTSASGLNYAMKPCPICLELAVLQSTSCCTFQCCGICWRAHVSATINDGRIQVPCISSDCSKYLTKESIVNFIRYDAPSHERYLKLYINANQNPRAKTCPRCSRLYSLDEINRNLSKKSNKKSSSKKDANKKIPKQVQCSECSLVWCFRCAAPWHENMTCKQFVKGDKLLLKWIKQKNEDQWNARKCPKCSSFIQRAGGCPHMTCSSCQCEFCYLCGRRYVKIPVIGSHGNKFSVFGCPYNLHPEKPWLRRTIRGSIATGAVVASPIVLVGAITAAVTVLPPFGIYKLVRHVREHRRVTRSHRDILEPEVRIDPDLRLHDEDISAHAEGLTIALHNRYAFQNFLREINESRLPAETNSDPSLLSIFAEMDVENLFQERQESLSSDNATVSATSTYQDRELTRSNSAISMIKCNSGTDPEC</sequence>
<dbReference type="GO" id="GO:0061630">
    <property type="term" value="F:ubiquitin protein ligase activity"/>
    <property type="evidence" value="ECO:0007669"/>
    <property type="project" value="UniProtKB-EC"/>
</dbReference>
<dbReference type="SUPFAM" id="SSF57850">
    <property type="entry name" value="RING/U-box"/>
    <property type="match status" value="3"/>
</dbReference>
<feature type="domain" description="RING-type" evidence="10">
    <location>
        <begin position="125"/>
        <end position="357"/>
    </location>
</feature>
<dbReference type="Pfam" id="PF01485">
    <property type="entry name" value="IBR"/>
    <property type="match status" value="1"/>
</dbReference>
<evidence type="ECO:0000259" key="10">
    <source>
        <dbReference type="PROSITE" id="PS51873"/>
    </source>
</evidence>
<dbReference type="PROSITE" id="PS51873">
    <property type="entry name" value="TRIAD"/>
    <property type="match status" value="1"/>
</dbReference>
<dbReference type="InterPro" id="IPR013083">
    <property type="entry name" value="Znf_RING/FYVE/PHD"/>
</dbReference>
<dbReference type="InterPro" id="IPR031127">
    <property type="entry name" value="E3_UB_ligase_RBR"/>
</dbReference>
<organism evidence="11 12">
    <name type="scientific">Adineta ricciae</name>
    <name type="common">Rotifer</name>
    <dbReference type="NCBI Taxonomy" id="249248"/>
    <lineage>
        <taxon>Eukaryota</taxon>
        <taxon>Metazoa</taxon>
        <taxon>Spiralia</taxon>
        <taxon>Gnathifera</taxon>
        <taxon>Rotifera</taxon>
        <taxon>Eurotatoria</taxon>
        <taxon>Bdelloidea</taxon>
        <taxon>Adinetida</taxon>
        <taxon>Adinetidae</taxon>
        <taxon>Adineta</taxon>
    </lineage>
</organism>
<dbReference type="EMBL" id="CAJNOJ010000029">
    <property type="protein sequence ID" value="CAF0885743.1"/>
    <property type="molecule type" value="Genomic_DNA"/>
</dbReference>
<dbReference type="OrthoDB" id="10062793at2759"/>
<evidence type="ECO:0000256" key="9">
    <source>
        <dbReference type="SAM" id="Phobius"/>
    </source>
</evidence>
<evidence type="ECO:0000256" key="1">
    <source>
        <dbReference type="ARBA" id="ARBA00001798"/>
    </source>
</evidence>
<keyword evidence="6" id="KW-0863">Zinc-finger</keyword>
<dbReference type="InterPro" id="IPR047552">
    <property type="entry name" value="Rcat_RBR_RNF217"/>
</dbReference>
<keyword evidence="3" id="KW-0808">Transferase</keyword>
<accession>A0A813YL82</accession>
<evidence type="ECO:0000313" key="11">
    <source>
        <dbReference type="EMBL" id="CAF0885743.1"/>
    </source>
</evidence>
<feature type="transmembrane region" description="Helical" evidence="9">
    <location>
        <begin position="382"/>
        <end position="404"/>
    </location>
</feature>
<dbReference type="EC" id="2.3.2.31" evidence="2"/>
<evidence type="ECO:0000256" key="5">
    <source>
        <dbReference type="ARBA" id="ARBA00022737"/>
    </source>
</evidence>
<dbReference type="Gene3D" id="1.20.120.1750">
    <property type="match status" value="1"/>
</dbReference>
<keyword evidence="7" id="KW-0833">Ubl conjugation pathway</keyword>
<evidence type="ECO:0000313" key="12">
    <source>
        <dbReference type="Proteomes" id="UP000663852"/>
    </source>
</evidence>
<keyword evidence="9" id="KW-0472">Membrane</keyword>
<dbReference type="Pfam" id="PF22191">
    <property type="entry name" value="IBR_1"/>
    <property type="match status" value="1"/>
</dbReference>
<dbReference type="InterPro" id="IPR044066">
    <property type="entry name" value="TRIAD_supradom"/>
</dbReference>
<dbReference type="CDD" id="cd20350">
    <property type="entry name" value="Rcat_RBR_RNF217"/>
    <property type="match status" value="1"/>
</dbReference>
<evidence type="ECO:0000256" key="4">
    <source>
        <dbReference type="ARBA" id="ARBA00022723"/>
    </source>
</evidence>
<keyword evidence="9" id="KW-0812">Transmembrane</keyword>
<keyword evidence="5" id="KW-0677">Repeat</keyword>
<keyword evidence="8" id="KW-0862">Zinc</keyword>
<gene>
    <name evidence="11" type="ORF">EDS130_LOCUS9022</name>
</gene>
<reference evidence="11" key="1">
    <citation type="submission" date="2021-02" db="EMBL/GenBank/DDBJ databases">
        <authorList>
            <person name="Nowell W R."/>
        </authorList>
    </citation>
    <scope>NUCLEOTIDE SEQUENCE</scope>
</reference>
<dbReference type="CDD" id="cd20342">
    <property type="entry name" value="BRcat_RBR_RNF217"/>
    <property type="match status" value="1"/>
</dbReference>
<dbReference type="InterPro" id="IPR047551">
    <property type="entry name" value="BRcat_RBR_RNF217"/>
</dbReference>
<dbReference type="AlphaFoldDB" id="A0A813YL82"/>
<keyword evidence="9" id="KW-1133">Transmembrane helix</keyword>
<comment type="caution">
    <text evidence="11">The sequence shown here is derived from an EMBL/GenBank/DDBJ whole genome shotgun (WGS) entry which is preliminary data.</text>
</comment>
<evidence type="ECO:0000256" key="6">
    <source>
        <dbReference type="ARBA" id="ARBA00022771"/>
    </source>
</evidence>
<dbReference type="GO" id="GO:0008270">
    <property type="term" value="F:zinc ion binding"/>
    <property type="evidence" value="ECO:0007669"/>
    <property type="project" value="UniProtKB-KW"/>
</dbReference>
<proteinExistence type="predicted"/>
<dbReference type="Proteomes" id="UP000663852">
    <property type="component" value="Unassembled WGS sequence"/>
</dbReference>
<protein>
    <recommendedName>
        <fullName evidence="2">RBR-type E3 ubiquitin transferase</fullName>
        <ecNumber evidence="2">2.3.2.31</ecNumber>
    </recommendedName>
</protein>
<evidence type="ECO:0000256" key="7">
    <source>
        <dbReference type="ARBA" id="ARBA00022786"/>
    </source>
</evidence>
<evidence type="ECO:0000256" key="3">
    <source>
        <dbReference type="ARBA" id="ARBA00022679"/>
    </source>
</evidence>
<dbReference type="EMBL" id="CAJNOJ010000029">
    <property type="protein sequence ID" value="CAF0885761.1"/>
    <property type="molecule type" value="Genomic_DNA"/>
</dbReference>
<keyword evidence="4" id="KW-0479">Metal-binding</keyword>
<comment type="catalytic activity">
    <reaction evidence="1">
        <text>[E2 ubiquitin-conjugating enzyme]-S-ubiquitinyl-L-cysteine + [acceptor protein]-L-lysine = [E2 ubiquitin-conjugating enzyme]-L-cysteine + [acceptor protein]-N(6)-ubiquitinyl-L-lysine.</text>
        <dbReference type="EC" id="2.3.2.31"/>
    </reaction>
</comment>
<dbReference type="PANTHER" id="PTHR11685">
    <property type="entry name" value="RBR FAMILY RING FINGER AND IBR DOMAIN-CONTAINING"/>
    <property type="match status" value="1"/>
</dbReference>
<dbReference type="SMART" id="SM00647">
    <property type="entry name" value="IBR"/>
    <property type="match status" value="2"/>
</dbReference>